<comment type="subcellular location">
    <subcellularLocation>
        <location evidence="1">Cell membrane</location>
        <topology evidence="1">Multi-pass membrane protein</topology>
    </subcellularLocation>
</comment>
<sequence length="757" mass="79991">MASSVLQRRDYRLPVIALLTWVQILFTIASPLVGGVVSLGGLTVLLVGWSRFGTRVGYRHFVVFWLVALVGVGATLAHDSLRNPPELRGIDSAGDHELLVVNENTLTPGDRFVAIRILHADGQSTPRVRATLFVDPSPERIPPGTLLQVTGSVVSTSALDAKAWRVFASEFSVFQESSWWQAGADRMREAFLERSLAQGGDGGALLPGLALGDTTGVSESLEADMRKVSLAHLVAVSGANCALVVGIAVAITALFGGGVRMRLVVGVVTLAGFVLLVTPEPSVIRAAVMATIALGAIAWGRPGAGIAVLSLTVWVLLLADPWRAVEFAFVLSVAATAGIVLGLRPMAGALTRVMPVWLAWWVALPLVAQLAVQPIIVLLRPTLPLYAIPANVLAAPFVPAVTVSGLVGSVSEPWWPWLSQQSAAIGWWPSTAIAAIARATARAPVTELPWFPGLAGVLAAAVLSSVVWWAIWRGRMVFAGVGAIIVITATVVASSAPQIVARLARPAQWQVAQCDVGQGDALAVRTSQGVLFIDTGDDEQLLRQCLMVLGINRVEWLLLTHFDRDHVGQSAVFHGRVGTVLTGPTDNSEDVSRLADLSRAGATIRPVRAGESLDLGDYTLNILWPGSQTLSEPGNDSSLVVWLEPHHTAGVSMLALGDLGERAQSILRSRLPESPLDVVKVSHHGSANQSAALYQELGASIGLIGVGADNSYGHPAPAVTSLLESLGAHVLRSDQRGTLTLHRGVTGVIELWSERDG</sequence>
<dbReference type="InterPro" id="IPR035681">
    <property type="entry name" value="ComA-like_MBL"/>
</dbReference>
<dbReference type="EMBL" id="CP026923">
    <property type="protein sequence ID" value="AVG23774.1"/>
    <property type="molecule type" value="Genomic_DNA"/>
</dbReference>
<evidence type="ECO:0000313" key="9">
    <source>
        <dbReference type="EMBL" id="AVG23774.1"/>
    </source>
</evidence>
<keyword evidence="5 6" id="KW-0472">Membrane</keyword>
<dbReference type="KEGG" id="psai:C3B54_11795"/>
<dbReference type="GO" id="GO:0005886">
    <property type="term" value="C:plasma membrane"/>
    <property type="evidence" value="ECO:0007669"/>
    <property type="project" value="UniProtKB-SubCell"/>
</dbReference>
<dbReference type="Proteomes" id="UP000243077">
    <property type="component" value="Chromosome"/>
</dbReference>
<dbReference type="PANTHER" id="PTHR30619:SF1">
    <property type="entry name" value="RECOMBINATION PROTEIN 2"/>
    <property type="match status" value="1"/>
</dbReference>
<accession>A0A2L2BQ47</accession>
<evidence type="ECO:0000256" key="5">
    <source>
        <dbReference type="ARBA" id="ARBA00023136"/>
    </source>
</evidence>
<reference evidence="9 10" key="1">
    <citation type="submission" date="2018-02" db="EMBL/GenBank/DDBJ databases">
        <title>Complete genome of the streamlined marine actinobacterium Pontimonas salivibrio CL-TW6 adapted to coastal planktonic lifestype.</title>
        <authorList>
            <person name="Cho B.C."/>
            <person name="Hardies S.C."/>
            <person name="Jang G.I."/>
            <person name="Hwang C.Y."/>
        </authorList>
    </citation>
    <scope>NUCLEOTIDE SEQUENCE [LARGE SCALE GENOMIC DNA]</scope>
    <source>
        <strain evidence="9 10">CL-TW6</strain>
    </source>
</reference>
<evidence type="ECO:0000256" key="6">
    <source>
        <dbReference type="SAM" id="Phobius"/>
    </source>
</evidence>
<dbReference type="InterPro" id="IPR004477">
    <property type="entry name" value="ComEC_N"/>
</dbReference>
<keyword evidence="3 6" id="KW-0812">Transmembrane</keyword>
<evidence type="ECO:0000256" key="4">
    <source>
        <dbReference type="ARBA" id="ARBA00022989"/>
    </source>
</evidence>
<dbReference type="RefSeq" id="WP_104913339.1">
    <property type="nucleotide sequence ID" value="NZ_CP026923.1"/>
</dbReference>
<dbReference type="CDD" id="cd07731">
    <property type="entry name" value="ComA-like_MBL-fold"/>
    <property type="match status" value="1"/>
</dbReference>
<feature type="transmembrane region" description="Helical" evidence="6">
    <location>
        <begin position="358"/>
        <end position="379"/>
    </location>
</feature>
<evidence type="ECO:0000259" key="7">
    <source>
        <dbReference type="Pfam" id="PF00753"/>
    </source>
</evidence>
<proteinExistence type="predicted"/>
<feature type="domain" description="Metallo-beta-lactamase" evidence="7">
    <location>
        <begin position="515"/>
        <end position="690"/>
    </location>
</feature>
<keyword evidence="10" id="KW-1185">Reference proteome</keyword>
<dbReference type="OrthoDB" id="7177610at2"/>
<name>A0A2L2BQ47_9MICO</name>
<keyword evidence="2" id="KW-1003">Cell membrane</keyword>
<evidence type="ECO:0000313" key="10">
    <source>
        <dbReference type="Proteomes" id="UP000243077"/>
    </source>
</evidence>
<dbReference type="PANTHER" id="PTHR30619">
    <property type="entry name" value="DNA INTERNALIZATION/COMPETENCE PROTEIN COMEC/REC2"/>
    <property type="match status" value="1"/>
</dbReference>
<dbReference type="InterPro" id="IPR052159">
    <property type="entry name" value="Competence_DNA_uptake"/>
</dbReference>
<dbReference type="Pfam" id="PF03772">
    <property type="entry name" value="Competence"/>
    <property type="match status" value="1"/>
</dbReference>
<feature type="domain" description="ComEC/Rec2-related protein" evidence="8">
    <location>
        <begin position="209"/>
        <end position="472"/>
    </location>
</feature>
<evidence type="ECO:0000256" key="2">
    <source>
        <dbReference type="ARBA" id="ARBA00022475"/>
    </source>
</evidence>
<feature type="transmembrane region" description="Helical" evidence="6">
    <location>
        <begin position="477"/>
        <end position="496"/>
    </location>
</feature>
<evidence type="ECO:0000259" key="8">
    <source>
        <dbReference type="Pfam" id="PF03772"/>
    </source>
</evidence>
<feature type="transmembrane region" description="Helical" evidence="6">
    <location>
        <begin position="324"/>
        <end position="346"/>
    </location>
</feature>
<dbReference type="AlphaFoldDB" id="A0A2L2BQ47"/>
<feature type="transmembrane region" description="Helical" evidence="6">
    <location>
        <begin position="284"/>
        <end position="317"/>
    </location>
</feature>
<feature type="transmembrane region" description="Helical" evidence="6">
    <location>
        <begin position="386"/>
        <end position="408"/>
    </location>
</feature>
<evidence type="ECO:0000256" key="3">
    <source>
        <dbReference type="ARBA" id="ARBA00022692"/>
    </source>
</evidence>
<protein>
    <submittedName>
        <fullName evidence="9">Competence protein ComEC</fullName>
    </submittedName>
</protein>
<feature type="transmembrane region" description="Helical" evidence="6">
    <location>
        <begin position="230"/>
        <end position="254"/>
    </location>
</feature>
<feature type="transmembrane region" description="Helical" evidence="6">
    <location>
        <begin position="261"/>
        <end position="278"/>
    </location>
</feature>
<keyword evidence="4 6" id="KW-1133">Transmembrane helix</keyword>
<gene>
    <name evidence="9" type="ORF">C3B54_11795</name>
</gene>
<feature type="transmembrane region" description="Helical" evidence="6">
    <location>
        <begin position="20"/>
        <end position="49"/>
    </location>
</feature>
<organism evidence="9 10">
    <name type="scientific">Pontimonas salivibrio</name>
    <dbReference type="NCBI Taxonomy" id="1159327"/>
    <lineage>
        <taxon>Bacteria</taxon>
        <taxon>Bacillati</taxon>
        <taxon>Actinomycetota</taxon>
        <taxon>Actinomycetes</taxon>
        <taxon>Micrococcales</taxon>
        <taxon>Microbacteriaceae</taxon>
        <taxon>Pontimonas</taxon>
    </lineage>
</organism>
<dbReference type="NCBIfam" id="TIGR00360">
    <property type="entry name" value="ComEC_N-term"/>
    <property type="match status" value="1"/>
</dbReference>
<dbReference type="InterPro" id="IPR036866">
    <property type="entry name" value="RibonucZ/Hydroxyglut_hydro"/>
</dbReference>
<dbReference type="SUPFAM" id="SSF56281">
    <property type="entry name" value="Metallo-hydrolase/oxidoreductase"/>
    <property type="match status" value="1"/>
</dbReference>
<evidence type="ECO:0000256" key="1">
    <source>
        <dbReference type="ARBA" id="ARBA00004651"/>
    </source>
</evidence>
<feature type="transmembrane region" description="Helical" evidence="6">
    <location>
        <begin position="448"/>
        <end position="471"/>
    </location>
</feature>
<dbReference type="Gene3D" id="3.60.15.10">
    <property type="entry name" value="Ribonuclease Z/Hydroxyacylglutathione hydrolase-like"/>
    <property type="match status" value="1"/>
</dbReference>
<feature type="transmembrane region" description="Helical" evidence="6">
    <location>
        <begin position="61"/>
        <end position="78"/>
    </location>
</feature>
<dbReference type="InterPro" id="IPR001279">
    <property type="entry name" value="Metallo-B-lactamas"/>
</dbReference>
<dbReference type="Pfam" id="PF00753">
    <property type="entry name" value="Lactamase_B"/>
    <property type="match status" value="1"/>
</dbReference>